<organism evidence="2 3">
    <name type="scientific">Paramuricea clavata</name>
    <name type="common">Red gorgonian</name>
    <name type="synonym">Violescent sea-whip</name>
    <dbReference type="NCBI Taxonomy" id="317549"/>
    <lineage>
        <taxon>Eukaryota</taxon>
        <taxon>Metazoa</taxon>
        <taxon>Cnidaria</taxon>
        <taxon>Anthozoa</taxon>
        <taxon>Octocorallia</taxon>
        <taxon>Malacalcyonacea</taxon>
        <taxon>Plexauridae</taxon>
        <taxon>Paramuricea</taxon>
    </lineage>
</organism>
<dbReference type="EMBL" id="CACRXK020006437">
    <property type="protein sequence ID" value="CAB4009400.1"/>
    <property type="molecule type" value="Genomic_DNA"/>
</dbReference>
<dbReference type="InterPro" id="IPR033467">
    <property type="entry name" value="Tesmin/TSO1-like_CXC"/>
</dbReference>
<feature type="region of interest" description="Disordered" evidence="1">
    <location>
        <begin position="1392"/>
        <end position="1413"/>
    </location>
</feature>
<protein>
    <submittedName>
        <fullName evidence="2">Uncharacterized protein</fullName>
    </submittedName>
</protein>
<dbReference type="SMART" id="SM01114">
    <property type="entry name" value="CXC"/>
    <property type="match status" value="1"/>
</dbReference>
<feature type="compositionally biased region" description="Acidic residues" evidence="1">
    <location>
        <begin position="1395"/>
        <end position="1413"/>
    </location>
</feature>
<feature type="region of interest" description="Disordered" evidence="1">
    <location>
        <begin position="142"/>
        <end position="164"/>
    </location>
</feature>
<keyword evidence="3" id="KW-1185">Reference proteome</keyword>
<accession>A0A7D9II58</accession>
<feature type="compositionally biased region" description="Acidic residues" evidence="1">
    <location>
        <begin position="142"/>
        <end position="157"/>
    </location>
</feature>
<dbReference type="OrthoDB" id="6021232at2759"/>
<sequence>MHIRDKDCVALEVRYHGICYNNYTKFITKPVKETNTCAPIYEKSYKVFCKDVIELEVIKGKAIKYMKELLSKFIVIVKETENVDASKYRAFSLKQRLINSYPQLVFFMQKYRTVGEIVYAENLRPSDFVGEHMLNKSIHDDEDVDEADCMSESEVPSEESHTEAAASSQINELQVLYNAALILNQKVNKIPKLDIPWPPLASDLTMDNVKKVVPCELFNALAWVCGLSSEPTLDNYVEMNRTDSAKLMSITQDLVNLASKQRNPTPKSIALAMALRQLTGSASVISLLSGLGHCMSHSFVLSHETALAQLNISKDSTVPPGFKANVPTTLAWDNDDFSEETRSGKGTTHITGGIIIQRETAIPSVSVRRESISRKRSVLAPSKDIQPYFLGKRKTVNLADAILDEEIGEEHHIEPQVDAKKKDLAFSLCRYLTTGTTLPNWTGFNTKLIDVIDIPTQSKIGYLPIIDASPTEFSTVNEILSQSEKIGNKLDLRYICLVFDEAIYAKVQQIRWKEDRYLSRFIVRLGDFHMAMSYCGAISKLFKDAGLKDILIESEIVAVGSINGVMSGKHYNRSVRSHKVVYEALVRLLFQRYIDSLSAAKKDETITMIENLATKFPSKEYQTEVMSYEFEQLYLAVTSFSQSEAAEKPTFALWLSYIEMVQVLLTFLRATRENNWDQHLSAVRSMLPWFFATDRVHYSRYGTVYWLEMFCLETSHPGATNDILQNWTCQRQKKYGFSSTACDQVMKQTYNRDSKVRGGLVGFTLNRNAVHRWIMAQADRGAITRQCLTMTENSSETRSRKDTDATQTKYHEREVASVVETITNMSNPFEVEDSMVNIASGMVASPAVLKDMTSAKAIGEQKCKSFISDQLLSEEPDLFTTIKATKLSTFSTMDKKANVKTSKGQIVELKNDLKFISRLLAVGKARDVDMKDVLTYSLRKFPSPISTVDGQLVKTPKAKLLHLLEGRVVDPAIDELPSNNALILDGMALIQTMKHIPETFGALVEVLINRILSAAASSKSTRVDFVCDTYPDVSIKNLERNKRAGVGSTVIMILGPQQKVPRQFKKFLSVGKNKEALVEFIFHHLGDVERLSNALGNMELFITHGKMCHQVTTTIQGEVLIEECEELYSDHEEADTRLLLHAKHASADHPDVIIRSPDTDVFILMLGHKLSIPAAMYFETGVGNQRRILDLNVLHETLGSDLCDALIGFHAFTGCDSISAFYGKGKTKTLSTLEKNAEFLLTFKTLGSAVTVSNELFKNIQKYVCFLYGQFSVVDVNLARFNLFSIGQYSESTMPCTKDVLLLHTKRASYQAFMWRSALQAITLLPPISDYGWEINDGQVQVKWMTMPAAPDGILENVNCGCKSGCSTRRCACVKAALKCTGLCTCSDCANKEGDENEVADDDVDDADDDDDVLDGFPVDIFEEY</sequence>
<evidence type="ECO:0000313" key="3">
    <source>
        <dbReference type="Proteomes" id="UP001152795"/>
    </source>
</evidence>
<dbReference type="PANTHER" id="PTHR46704">
    <property type="entry name" value="CXC DOMAIN-CONTAINING PROTEIN-RELATED"/>
    <property type="match status" value="1"/>
</dbReference>
<dbReference type="PANTHER" id="PTHR46704:SF9">
    <property type="entry name" value="BHLH DOMAIN-CONTAINING PROTEIN"/>
    <property type="match status" value="1"/>
</dbReference>
<proteinExistence type="predicted"/>
<dbReference type="Proteomes" id="UP001152795">
    <property type="component" value="Unassembled WGS sequence"/>
</dbReference>
<gene>
    <name evidence="2" type="ORF">PACLA_8A079820</name>
</gene>
<name>A0A7D9II58_PARCT</name>
<evidence type="ECO:0000313" key="2">
    <source>
        <dbReference type="EMBL" id="CAB4009400.1"/>
    </source>
</evidence>
<comment type="caution">
    <text evidence="2">The sequence shown here is derived from an EMBL/GenBank/DDBJ whole genome shotgun (WGS) entry which is preliminary data.</text>
</comment>
<evidence type="ECO:0000256" key="1">
    <source>
        <dbReference type="SAM" id="MobiDB-lite"/>
    </source>
</evidence>
<reference evidence="2" key="1">
    <citation type="submission" date="2020-04" db="EMBL/GenBank/DDBJ databases">
        <authorList>
            <person name="Alioto T."/>
            <person name="Alioto T."/>
            <person name="Gomez Garrido J."/>
        </authorList>
    </citation>
    <scope>NUCLEOTIDE SEQUENCE</scope>
    <source>
        <strain evidence="2">A484AB</strain>
    </source>
</reference>